<keyword evidence="2 8" id="KW-0489">Methyltransferase</keyword>
<proteinExistence type="predicted"/>
<gene>
    <name evidence="8" type="ORF">C7957_102149</name>
</gene>
<evidence type="ECO:0000256" key="4">
    <source>
        <dbReference type="ARBA" id="ARBA00022691"/>
    </source>
</evidence>
<comment type="catalytic activity">
    <reaction evidence="5">
        <text>a 2'-deoxyadenosine in DNA + S-adenosyl-L-methionine = an N(6)-methyl-2'-deoxyadenosine in DNA + S-adenosyl-L-homocysteine + H(+)</text>
        <dbReference type="Rhea" id="RHEA:15197"/>
        <dbReference type="Rhea" id="RHEA-COMP:12418"/>
        <dbReference type="Rhea" id="RHEA-COMP:12419"/>
        <dbReference type="ChEBI" id="CHEBI:15378"/>
        <dbReference type="ChEBI" id="CHEBI:57856"/>
        <dbReference type="ChEBI" id="CHEBI:59789"/>
        <dbReference type="ChEBI" id="CHEBI:90615"/>
        <dbReference type="ChEBI" id="CHEBI:90616"/>
        <dbReference type="EC" id="2.1.1.72"/>
    </reaction>
</comment>
<reference evidence="8 9" key="1">
    <citation type="submission" date="2019-03" db="EMBL/GenBank/DDBJ databases">
        <title>Subsurface microbial communities from deep shales in Ohio and West Virginia, USA.</title>
        <authorList>
            <person name="Wrighton K."/>
        </authorList>
    </citation>
    <scope>NUCLEOTIDE SEQUENCE [LARGE SCALE GENOMIC DNA]</scope>
    <source>
        <strain evidence="8 9">MSL 7</strain>
    </source>
</reference>
<dbReference type="RefSeq" id="WP_133529649.1">
    <property type="nucleotide sequence ID" value="NZ_SNXX01000002.1"/>
</dbReference>
<dbReference type="Proteomes" id="UP000295176">
    <property type="component" value="Unassembled WGS sequence"/>
</dbReference>
<dbReference type="Gene3D" id="3.40.50.150">
    <property type="entry name" value="Vaccinia Virus protein VP39"/>
    <property type="match status" value="1"/>
</dbReference>
<evidence type="ECO:0000256" key="2">
    <source>
        <dbReference type="ARBA" id="ARBA00022603"/>
    </source>
</evidence>
<dbReference type="InterPro" id="IPR029063">
    <property type="entry name" value="SAM-dependent_MTases_sf"/>
</dbReference>
<comment type="caution">
    <text evidence="8">The sequence shown here is derived from an EMBL/GenBank/DDBJ whole genome shotgun (WGS) entry which is preliminary data.</text>
</comment>
<dbReference type="AlphaFoldDB" id="A0A4R6SJR7"/>
<dbReference type="SUPFAM" id="SSF53335">
    <property type="entry name" value="S-adenosyl-L-methionine-dependent methyltransferases"/>
    <property type="match status" value="1"/>
</dbReference>
<evidence type="ECO:0000256" key="3">
    <source>
        <dbReference type="ARBA" id="ARBA00022679"/>
    </source>
</evidence>
<dbReference type="PROSITE" id="PS00092">
    <property type="entry name" value="N6_MTASE"/>
    <property type="match status" value="1"/>
</dbReference>
<dbReference type="EMBL" id="SNXX01000002">
    <property type="protein sequence ID" value="TDQ04054.1"/>
    <property type="molecule type" value="Genomic_DNA"/>
</dbReference>
<keyword evidence="3" id="KW-0808">Transferase</keyword>
<dbReference type="Pfam" id="PF07669">
    <property type="entry name" value="Eco57I"/>
    <property type="match status" value="1"/>
</dbReference>
<evidence type="ECO:0000256" key="1">
    <source>
        <dbReference type="ARBA" id="ARBA00011900"/>
    </source>
</evidence>
<feature type="coiled-coil region" evidence="6">
    <location>
        <begin position="1095"/>
        <end position="1152"/>
    </location>
</feature>
<protein>
    <recommendedName>
        <fullName evidence="1">site-specific DNA-methyltransferase (adenine-specific)</fullName>
        <ecNumber evidence="1">2.1.1.72</ecNumber>
    </recommendedName>
</protein>
<evidence type="ECO:0000259" key="7">
    <source>
        <dbReference type="Pfam" id="PF07669"/>
    </source>
</evidence>
<dbReference type="GO" id="GO:0006304">
    <property type="term" value="P:DNA modification"/>
    <property type="evidence" value="ECO:0007669"/>
    <property type="project" value="InterPro"/>
</dbReference>
<dbReference type="InterPro" id="IPR047939">
    <property type="entry name" value="BREX_1_PglX"/>
</dbReference>
<evidence type="ECO:0000256" key="6">
    <source>
        <dbReference type="SAM" id="Coils"/>
    </source>
</evidence>
<sequence>MNKSDIKKFAVQARNQLIKEIDQKAYEIGIEKDKIHSLENNAQIHGRTLNSTEINQRNKLIEEIKQKGYEQVIDEVAYTWFNRFIALRFMEVNGYLPTGVKVLSSKTEGKIEPDIIQEALNIDLDIEAETVHQFEDNNNTNGLYRYLLIKQCNSLNDIMPFIFEKIEDYTEILLPNDLLKEDSVIRNLVENIDNEDWQDVEIIGWIYQFYISEKKDEVFGSKGKVKKEEIPAATQLFTPDWIVRYMVENSLGRYWLESNANDSLKNKWEYYLEEAEQEPEVKEELEKIRDRNINPEEITFLDPAAGSGHILVYAFEVLYDIYKSAGYMESSIPQFILNKNLYGLEICDRAAQLASLSVMMKARQKDSRIFEKKVDLNIVSIQESNIIDETAIDLLVDSIEEQKYKNYLEKDLKYLVDLFEDAKNYGSILKIDHDISIDLINKALDNLNNSAVDLFGGVNRDIVIELVPRLLEQYKIMKDKYDVVVTNPPYMGSYNMNKKLKKYIYDSYKKSKKDLYAVFIENCLEYSKSYRYIAMITQHSWMFLSSFKKFRKKILDKNSINSLVHLGTKAFQEIDGEVVQTASFVFINKSINNYKGKYIRLVDYQKSILKHKEFFNSKNYFNDIKQKRFKKIPGNNIAYWVNDNLLKAFEGESVSDYGYAGIGMRTGDNARFLRYWYEVDIDKIGIERKSAKEAIENNDKWIPYNKGGYFRKWYGNNEYVVNWENNGEEIKENTKKNYPELGDDLGWKISNEDYYFRPGITWTGVTSGIFSCRNYKEGFIFDSGANGLFPYKNKHKNYLSGLLNSKVGNYILKILNPTINTGSGTVRDVPVILDENQLIQINNLVNKNIDISIRDWNSFETSWDFKKHPLLTHKNETDKIKEAFNNWSEFAEEEFYQLKENEEKLNEIFIEIYGLEDELDPKVKEKNVTVRKADRARDIRSFMSYAVGCMLGRYSLDEEGLVYAGGEFDHSKYETFKADKDGIIPVLDKEYFDDDIVARFVEFVKATFGEENLEENLEYIADALIEDGTSGQDTARETIRRYFLFDFIKDHTSEYNKCPIYWLFQSDGRGKAFNALIYMHRYDKGTVSRVRTDYLHELQNKIESEKVRLQNIIDSDLSGRQRTQAKKDLEKLEKQTAELKEYDQKLNHLANQQIEIDLDDGVKENYAKFDEVLKNI</sequence>
<dbReference type="NCBIfam" id="NF033452">
    <property type="entry name" value="BREX_1_MTaseX"/>
    <property type="match status" value="1"/>
</dbReference>
<evidence type="ECO:0000313" key="8">
    <source>
        <dbReference type="EMBL" id="TDQ04054.1"/>
    </source>
</evidence>
<keyword evidence="4" id="KW-0949">S-adenosyl-L-methionine</keyword>
<dbReference type="GO" id="GO:0032259">
    <property type="term" value="P:methylation"/>
    <property type="evidence" value="ECO:0007669"/>
    <property type="project" value="UniProtKB-KW"/>
</dbReference>
<dbReference type="PANTHER" id="PTHR33841">
    <property type="entry name" value="DNA METHYLTRANSFERASE YEEA-RELATED"/>
    <property type="match status" value="1"/>
</dbReference>
<name>A0A4R6SJR7_9FIRM</name>
<keyword evidence="6" id="KW-0175">Coiled coil</keyword>
<dbReference type="PANTHER" id="PTHR33841:SF1">
    <property type="entry name" value="DNA METHYLTRANSFERASE A"/>
    <property type="match status" value="1"/>
</dbReference>
<accession>A0A4R6SJR7</accession>
<dbReference type="GO" id="GO:0009007">
    <property type="term" value="F:site-specific DNA-methyltransferase (adenine-specific) activity"/>
    <property type="evidence" value="ECO:0007669"/>
    <property type="project" value="UniProtKB-EC"/>
</dbReference>
<dbReference type="InterPro" id="IPR011639">
    <property type="entry name" value="MethylTrfase_TaqI-like_dom"/>
</dbReference>
<dbReference type="EC" id="2.1.1.72" evidence="1"/>
<dbReference type="InterPro" id="IPR002052">
    <property type="entry name" value="DNA_methylase_N6_adenine_CS"/>
</dbReference>
<dbReference type="PRINTS" id="PR00507">
    <property type="entry name" value="N12N6MTFRASE"/>
</dbReference>
<evidence type="ECO:0000256" key="5">
    <source>
        <dbReference type="ARBA" id="ARBA00047942"/>
    </source>
</evidence>
<dbReference type="InterPro" id="IPR050953">
    <property type="entry name" value="N4_N6_ade-DNA_methylase"/>
</dbReference>
<evidence type="ECO:0000313" key="9">
    <source>
        <dbReference type="Proteomes" id="UP000295176"/>
    </source>
</evidence>
<organism evidence="8 9">
    <name type="scientific">Halanaerobium saccharolyticum</name>
    <dbReference type="NCBI Taxonomy" id="43595"/>
    <lineage>
        <taxon>Bacteria</taxon>
        <taxon>Bacillati</taxon>
        <taxon>Bacillota</taxon>
        <taxon>Clostridia</taxon>
        <taxon>Halanaerobiales</taxon>
        <taxon>Halanaerobiaceae</taxon>
        <taxon>Halanaerobium</taxon>
    </lineage>
</organism>
<dbReference type="GO" id="GO:0003676">
    <property type="term" value="F:nucleic acid binding"/>
    <property type="evidence" value="ECO:0007669"/>
    <property type="project" value="InterPro"/>
</dbReference>
<feature type="domain" description="Type II methyltransferase M.TaqI-like" evidence="7">
    <location>
        <begin position="339"/>
        <end position="569"/>
    </location>
</feature>